<evidence type="ECO:0000259" key="17">
    <source>
        <dbReference type="SMART" id="SM01003"/>
    </source>
</evidence>
<evidence type="ECO:0000259" key="16">
    <source>
        <dbReference type="SMART" id="SM01002"/>
    </source>
</evidence>
<comment type="caution">
    <text evidence="18">The sequence shown here is derived from an EMBL/GenBank/DDBJ whole genome shotgun (WGS) entry which is preliminary data.</text>
</comment>
<keyword evidence="19" id="KW-1185">Reference proteome</keyword>
<feature type="transmembrane region" description="Helical" evidence="15">
    <location>
        <begin position="430"/>
        <end position="448"/>
    </location>
</feature>
<evidence type="ECO:0000256" key="1">
    <source>
        <dbReference type="ARBA" id="ARBA00003943"/>
    </source>
</evidence>
<reference evidence="18 19" key="1">
    <citation type="submission" date="2019-10" db="EMBL/GenBank/DDBJ databases">
        <title>Corynebacterium sp novel species isolated from the respiratory tract of Marmot.</title>
        <authorList>
            <person name="Zhang G."/>
        </authorList>
    </citation>
    <scope>NUCLEOTIDE SEQUENCE [LARGE SCALE GENOMIC DNA]</scope>
    <source>
        <strain evidence="18 19">336</strain>
    </source>
</reference>
<evidence type="ECO:0000256" key="9">
    <source>
        <dbReference type="ARBA" id="ARBA00022857"/>
    </source>
</evidence>
<evidence type="ECO:0000256" key="10">
    <source>
        <dbReference type="ARBA" id="ARBA00022967"/>
    </source>
</evidence>
<keyword evidence="8" id="KW-0547">Nucleotide-binding</keyword>
<dbReference type="NCBIfam" id="NF006942">
    <property type="entry name" value="PRK09424.1"/>
    <property type="match status" value="1"/>
</dbReference>
<dbReference type="InterPro" id="IPR008143">
    <property type="entry name" value="Ala_DH/PNT_CS2"/>
</dbReference>
<comment type="similarity">
    <text evidence="3">Belongs to the AlaDH/PNT family.</text>
</comment>
<accession>A0ABQ6VFV3</accession>
<evidence type="ECO:0000256" key="6">
    <source>
        <dbReference type="ARBA" id="ARBA00022519"/>
    </source>
</evidence>
<dbReference type="EMBL" id="WBZJ01000001">
    <property type="protein sequence ID" value="KAB3523285.1"/>
    <property type="molecule type" value="Genomic_DNA"/>
</dbReference>
<organism evidence="18 19">
    <name type="scientific">Corynebacterium zhongnanshanii</name>
    <dbReference type="NCBI Taxonomy" id="2768834"/>
    <lineage>
        <taxon>Bacteria</taxon>
        <taxon>Bacillati</taxon>
        <taxon>Actinomycetota</taxon>
        <taxon>Actinomycetes</taxon>
        <taxon>Mycobacteriales</taxon>
        <taxon>Corynebacteriaceae</taxon>
        <taxon>Corynebacterium</taxon>
    </lineage>
</organism>
<keyword evidence="11 15" id="KW-1133">Transmembrane helix</keyword>
<keyword evidence="13 15" id="KW-0472">Membrane</keyword>
<evidence type="ECO:0000256" key="13">
    <source>
        <dbReference type="ARBA" id="ARBA00023136"/>
    </source>
</evidence>
<evidence type="ECO:0000256" key="3">
    <source>
        <dbReference type="ARBA" id="ARBA00005689"/>
    </source>
</evidence>
<comment type="function">
    <text evidence="1">The transhydrogenation between NADH and NADP is coupled to respiration and ATP hydrolysis and functions as a proton pump across the membrane.</text>
</comment>
<dbReference type="Proteomes" id="UP000436181">
    <property type="component" value="Unassembled WGS sequence"/>
</dbReference>
<evidence type="ECO:0000256" key="15">
    <source>
        <dbReference type="SAM" id="Phobius"/>
    </source>
</evidence>
<sequence>MLIGIPREPASLVSATPDTVGKLIKLGYDVAVQSGAGDDSNYPDSQYEEAGARIVGDEVWQSDIITALDEPTAEQRADLKPGAALIARLAPARNEQLIQEFADKNVTSIAMDTVPRISRAQSMDVLSSQANIAGYRAVIEAANTFGRLFTGQVTAAGKVPPAIVYVIGAGVAGLAAIGTANSMGAIVKATDLRPETAEQVESMGAEFVAIQAETEKSEDGYAKEMTADQAQAAAKLYAEQSAAADIVITTANIPGRKSPVLLTAADVAAMKPGSVIVDMAAANGGNCELTVPGEITVTDNGVSIIGYTDLAGRLPAQASQLYGQNIVNLLKLMTPGKDGQLVFDLEDEIVRGITVTHSTGEAAGSADILWPPPPVKVSAAPAQPAPAAAAAAGDQAEEAPAKKSGAWKVIAALLGIALILASPMQVAAEYMLLMLAIVVGFYVITAVTHKLHTPLMSETNAISGIILVGAILQVGSSNIAVAALSFVAIVVASINIFGGFFVTRRMLTMFDGGN</sequence>
<keyword evidence="6" id="KW-0997">Cell inner membrane</keyword>
<evidence type="ECO:0000313" key="19">
    <source>
        <dbReference type="Proteomes" id="UP000436181"/>
    </source>
</evidence>
<keyword evidence="18" id="KW-0560">Oxidoreductase</keyword>
<keyword evidence="12" id="KW-0520">NAD</keyword>
<evidence type="ECO:0000256" key="5">
    <source>
        <dbReference type="ARBA" id="ARBA00022475"/>
    </source>
</evidence>
<dbReference type="PIRSF" id="PIRSF000203">
    <property type="entry name" value="NADP_transhydrogenase_alpha"/>
    <property type="match status" value="1"/>
</dbReference>
<dbReference type="SMART" id="SM01003">
    <property type="entry name" value="AlaDh_PNT_N"/>
    <property type="match status" value="1"/>
</dbReference>
<feature type="domain" description="Alanine dehydrogenase/pyridine nucleotide transhydrogenase NAD(H)-binding" evidence="16">
    <location>
        <begin position="142"/>
        <end position="306"/>
    </location>
</feature>
<dbReference type="PROSITE" id="PS00837">
    <property type="entry name" value="ALADH_PNT_2"/>
    <property type="match status" value="1"/>
</dbReference>
<evidence type="ECO:0000256" key="8">
    <source>
        <dbReference type="ARBA" id="ARBA00022741"/>
    </source>
</evidence>
<name>A0ABQ6VFV3_9CORY</name>
<dbReference type="Pfam" id="PF05222">
    <property type="entry name" value="AlaDh_PNT_N"/>
    <property type="match status" value="1"/>
</dbReference>
<keyword evidence="7 15" id="KW-0812">Transmembrane</keyword>
<dbReference type="GO" id="GO:0016491">
    <property type="term" value="F:oxidoreductase activity"/>
    <property type="evidence" value="ECO:0007669"/>
    <property type="project" value="UniProtKB-KW"/>
</dbReference>
<dbReference type="PANTHER" id="PTHR10160:SF19">
    <property type="entry name" value="PROTON-TRANSLOCATING NAD(P)(+) TRANSHYDROGENASE"/>
    <property type="match status" value="1"/>
</dbReference>
<dbReference type="InterPro" id="IPR007698">
    <property type="entry name" value="AlaDH/PNT_NAD(H)-bd"/>
</dbReference>
<evidence type="ECO:0000256" key="14">
    <source>
        <dbReference type="ARBA" id="ARBA00048202"/>
    </source>
</evidence>
<protein>
    <recommendedName>
        <fullName evidence="4">proton-translocating NAD(P)(+) transhydrogenase</fullName>
        <ecNumber evidence="4">7.1.1.1</ecNumber>
    </recommendedName>
</protein>
<feature type="transmembrane region" description="Helical" evidence="15">
    <location>
        <begin position="455"/>
        <end position="473"/>
    </location>
</feature>
<dbReference type="SUPFAM" id="SSF52283">
    <property type="entry name" value="Formate/glycerate dehydrogenase catalytic domain-like"/>
    <property type="match status" value="1"/>
</dbReference>
<proteinExistence type="inferred from homology"/>
<evidence type="ECO:0000313" key="18">
    <source>
        <dbReference type="EMBL" id="KAB3523285.1"/>
    </source>
</evidence>
<gene>
    <name evidence="18" type="ORF">F8377_03890</name>
</gene>
<evidence type="ECO:0000256" key="7">
    <source>
        <dbReference type="ARBA" id="ARBA00022692"/>
    </source>
</evidence>
<dbReference type="Pfam" id="PF12769">
    <property type="entry name" value="PNTB_4TM"/>
    <property type="match status" value="1"/>
</dbReference>
<keyword evidence="10" id="KW-1278">Translocase</keyword>
<dbReference type="InterPro" id="IPR024605">
    <property type="entry name" value="NADP_transhyd_a_C"/>
</dbReference>
<dbReference type="SMART" id="SM01002">
    <property type="entry name" value="AlaDh_PNT_C"/>
    <property type="match status" value="1"/>
</dbReference>
<keyword evidence="9" id="KW-0521">NADP</keyword>
<dbReference type="InterPro" id="IPR036291">
    <property type="entry name" value="NAD(P)-bd_dom_sf"/>
</dbReference>
<feature type="domain" description="Alanine dehydrogenase/pyridine nucleotide transhydrogenase N-terminal" evidence="17">
    <location>
        <begin position="4"/>
        <end position="133"/>
    </location>
</feature>
<dbReference type="SUPFAM" id="SSF51735">
    <property type="entry name" value="NAD(P)-binding Rossmann-fold domains"/>
    <property type="match status" value="1"/>
</dbReference>
<keyword evidence="5" id="KW-1003">Cell membrane</keyword>
<dbReference type="PANTHER" id="PTHR10160">
    <property type="entry name" value="NAD(P) TRANSHYDROGENASE"/>
    <property type="match status" value="1"/>
</dbReference>
<comment type="catalytic activity">
    <reaction evidence="14">
        <text>NAD(+) + NADPH + H(+)(in) = NADH + NADP(+) + H(+)(out)</text>
        <dbReference type="Rhea" id="RHEA:47992"/>
        <dbReference type="ChEBI" id="CHEBI:15378"/>
        <dbReference type="ChEBI" id="CHEBI:57540"/>
        <dbReference type="ChEBI" id="CHEBI:57783"/>
        <dbReference type="ChEBI" id="CHEBI:57945"/>
        <dbReference type="ChEBI" id="CHEBI:58349"/>
        <dbReference type="EC" id="7.1.1.1"/>
    </reaction>
</comment>
<dbReference type="RefSeq" id="WP_151844035.1">
    <property type="nucleotide sequence ID" value="NZ_WBZJ01000001.1"/>
</dbReference>
<evidence type="ECO:0000256" key="4">
    <source>
        <dbReference type="ARBA" id="ARBA00012943"/>
    </source>
</evidence>
<evidence type="ECO:0000256" key="2">
    <source>
        <dbReference type="ARBA" id="ARBA00004429"/>
    </source>
</evidence>
<dbReference type="InterPro" id="IPR026255">
    <property type="entry name" value="NADP_transhyd_a"/>
</dbReference>
<dbReference type="Gene3D" id="3.40.50.720">
    <property type="entry name" value="NAD(P)-binding Rossmann-like Domain"/>
    <property type="match status" value="2"/>
</dbReference>
<feature type="transmembrane region" description="Helical" evidence="15">
    <location>
        <begin position="479"/>
        <end position="502"/>
    </location>
</feature>
<dbReference type="NCBIfam" id="TIGR00561">
    <property type="entry name" value="pntA"/>
    <property type="match status" value="1"/>
</dbReference>
<comment type="subcellular location">
    <subcellularLocation>
        <location evidence="2">Cell inner membrane</location>
        <topology evidence="2">Multi-pass membrane protein</topology>
    </subcellularLocation>
</comment>
<dbReference type="CDD" id="cd05304">
    <property type="entry name" value="Rubrum_tdh"/>
    <property type="match status" value="1"/>
</dbReference>
<evidence type="ECO:0000256" key="11">
    <source>
        <dbReference type="ARBA" id="ARBA00022989"/>
    </source>
</evidence>
<dbReference type="InterPro" id="IPR007886">
    <property type="entry name" value="AlaDH/PNT_N"/>
</dbReference>
<dbReference type="Pfam" id="PF01262">
    <property type="entry name" value="AlaDh_PNT_C"/>
    <property type="match status" value="1"/>
</dbReference>
<dbReference type="EC" id="7.1.1.1" evidence="4"/>
<evidence type="ECO:0000256" key="12">
    <source>
        <dbReference type="ARBA" id="ARBA00023027"/>
    </source>
</evidence>